<dbReference type="SUPFAM" id="SSF75689">
    <property type="entry name" value="Zinc-binding domain of translation initiation factor 2 beta"/>
    <property type="match status" value="1"/>
</dbReference>
<evidence type="ECO:0000256" key="3">
    <source>
        <dbReference type="ARBA" id="ARBA00022917"/>
    </source>
</evidence>
<accession>A0A915S9R1</accession>
<reference evidence="6" key="1">
    <citation type="journal article" date="2022" name="Int. J. Syst. Evol. Microbiol.">
        <title>Nanobdella aerobiophila gen. nov., sp. nov., a thermoacidophilic, obligate ectosymbiotic archaeon, and proposal of Nanobdellaceae fam. nov., Nanobdellales ord. nov. and Nanobdellia class. nov.</title>
        <authorList>
            <person name="Kato S."/>
            <person name="Ogasawara A."/>
            <person name="Itoh T."/>
            <person name="Sakai H.D."/>
            <person name="Shimizu M."/>
            <person name="Yuki M."/>
            <person name="Kaneko M."/>
            <person name="Takashina T."/>
            <person name="Ohkuma M."/>
        </authorList>
    </citation>
    <scope>NUCLEOTIDE SEQUENCE [LARGE SCALE GENOMIC DNA]</scope>
    <source>
        <strain evidence="6">MJ1</strain>
    </source>
</reference>
<evidence type="ECO:0000313" key="6">
    <source>
        <dbReference type="Proteomes" id="UP001055553"/>
    </source>
</evidence>
<dbReference type="InterPro" id="IPR016189">
    <property type="entry name" value="Transl_init_fac_IF2/IF5_N"/>
</dbReference>
<evidence type="ECO:0000256" key="2">
    <source>
        <dbReference type="ARBA" id="ARBA00022540"/>
    </source>
</evidence>
<dbReference type="KEGG" id="naer:MJ1_0022"/>
<evidence type="ECO:0000256" key="1">
    <source>
        <dbReference type="ARBA" id="ARBA00010397"/>
    </source>
</evidence>
<comment type="similarity">
    <text evidence="1">Belongs to the eIF-2-beta/eIF-5 family.</text>
</comment>
<keyword evidence="2 5" id="KW-0396">Initiation factor</keyword>
<dbReference type="Pfam" id="PF01873">
    <property type="entry name" value="eIF-5_eIF-2B"/>
    <property type="match status" value="1"/>
</dbReference>
<dbReference type="InterPro" id="IPR002735">
    <property type="entry name" value="Transl_init_fac_IF2/IF5_dom"/>
</dbReference>
<dbReference type="Gene3D" id="3.30.30.170">
    <property type="match status" value="1"/>
</dbReference>
<gene>
    <name evidence="5" type="ORF">MJ1_0022</name>
</gene>
<sequence length="142" mass="16709">MIPKYEDMLDEVYEKLSKIKVSHGSSLGLISVPLPKVNYIGKWTSIENTKNILEVINRDITLLALFFQKEFNVPSKIEDNKIILQKKIDFEKIKDKLDKFVDIFVRCPVCKKLDTKIEKRERIYYIKCMVCGAESPIIYYIR</sequence>
<dbReference type="SUPFAM" id="SSF100966">
    <property type="entry name" value="Translation initiation factor 2 beta, aIF2beta, N-terminal domain"/>
    <property type="match status" value="1"/>
</dbReference>
<keyword evidence="3" id="KW-0648">Protein biosynthesis</keyword>
<dbReference type="InterPro" id="IPR016190">
    <property type="entry name" value="Transl_init_fac_IF2/IF5_Zn-bd"/>
</dbReference>
<dbReference type="AlphaFoldDB" id="A0A915S9R1"/>
<dbReference type="GeneID" id="74567974"/>
<organism evidence="5 6">
    <name type="scientific">Nanobdella aerobiophila</name>
    <dbReference type="NCBI Taxonomy" id="2586965"/>
    <lineage>
        <taxon>Archaea</taxon>
        <taxon>Nanobdellota</taxon>
        <taxon>Nanobdellia</taxon>
        <taxon>Nanobdellales</taxon>
        <taxon>Nanobdellaceae</taxon>
        <taxon>Nanobdella</taxon>
    </lineage>
</organism>
<dbReference type="Proteomes" id="UP001055553">
    <property type="component" value="Chromosome"/>
</dbReference>
<dbReference type="InterPro" id="IPR045196">
    <property type="entry name" value="IF2/IF5"/>
</dbReference>
<proteinExistence type="inferred from homology"/>
<dbReference type="RefSeq" id="WP_258393244.1">
    <property type="nucleotide sequence ID" value="NZ_AP019769.1"/>
</dbReference>
<protein>
    <submittedName>
        <fullName evidence="5">Translation initiation factor IF-2 subunit beta</fullName>
    </submittedName>
</protein>
<dbReference type="SMART" id="SM00653">
    <property type="entry name" value="eIF2B_5"/>
    <property type="match status" value="1"/>
</dbReference>
<keyword evidence="6" id="KW-1185">Reference proteome</keyword>
<name>A0A915S9R1_9ARCH</name>
<dbReference type="PANTHER" id="PTHR23001:SF3">
    <property type="entry name" value="EUKARYOTIC TRANSLATION INITIATION FACTOR 2 SUBUNIT 2"/>
    <property type="match status" value="1"/>
</dbReference>
<dbReference type="PANTHER" id="PTHR23001">
    <property type="entry name" value="EUKARYOTIC TRANSLATION INITIATION FACTOR"/>
    <property type="match status" value="1"/>
</dbReference>
<evidence type="ECO:0000313" key="5">
    <source>
        <dbReference type="EMBL" id="BBL45202.1"/>
    </source>
</evidence>
<dbReference type="GO" id="GO:0003743">
    <property type="term" value="F:translation initiation factor activity"/>
    <property type="evidence" value="ECO:0007669"/>
    <property type="project" value="UniProtKB-KW"/>
</dbReference>
<feature type="domain" description="Translation initiation factor IF2/IF5" evidence="4">
    <location>
        <begin position="27"/>
        <end position="134"/>
    </location>
</feature>
<evidence type="ECO:0000259" key="4">
    <source>
        <dbReference type="SMART" id="SM00653"/>
    </source>
</evidence>
<dbReference type="EMBL" id="AP019769">
    <property type="protein sequence ID" value="BBL45202.1"/>
    <property type="molecule type" value="Genomic_DNA"/>
</dbReference>